<feature type="compositionally biased region" description="Polar residues" evidence="2">
    <location>
        <begin position="525"/>
        <end position="536"/>
    </location>
</feature>
<gene>
    <name evidence="4" type="ORF">DAPK24_009490</name>
</gene>
<dbReference type="EMBL" id="BTGB01000001">
    <property type="protein sequence ID" value="GMM44374.1"/>
    <property type="molecule type" value="Genomic_DNA"/>
</dbReference>
<dbReference type="InterPro" id="IPR056437">
    <property type="entry name" value="Znf-C2H2_ZNF598/HEL2"/>
</dbReference>
<keyword evidence="1" id="KW-0479">Metal-binding</keyword>
<protein>
    <submittedName>
        <fullName evidence="4">E3 ubiquitin-protein ligase</fullName>
    </submittedName>
</protein>
<dbReference type="InterPro" id="IPR057634">
    <property type="entry name" value="PAH_ZNF598/HEL2"/>
</dbReference>
<dbReference type="InterPro" id="IPR044288">
    <property type="entry name" value="ZNF598/HEL2"/>
</dbReference>
<keyword evidence="1" id="KW-0863">Zinc-finger</keyword>
<dbReference type="SUPFAM" id="SSF57850">
    <property type="entry name" value="RING/U-box"/>
    <property type="match status" value="1"/>
</dbReference>
<dbReference type="Gene3D" id="3.30.40.10">
    <property type="entry name" value="Zinc/RING finger domain, C3HC4 (zinc finger)"/>
    <property type="match status" value="1"/>
</dbReference>
<dbReference type="GO" id="GO:0072344">
    <property type="term" value="P:rescue of stalled ribosome"/>
    <property type="evidence" value="ECO:0007669"/>
    <property type="project" value="InterPro"/>
</dbReference>
<dbReference type="InterPro" id="IPR013087">
    <property type="entry name" value="Znf_C2H2_type"/>
</dbReference>
<dbReference type="GO" id="GO:0061630">
    <property type="term" value="F:ubiquitin protein ligase activity"/>
    <property type="evidence" value="ECO:0007669"/>
    <property type="project" value="InterPro"/>
</dbReference>
<evidence type="ECO:0000259" key="3">
    <source>
        <dbReference type="PROSITE" id="PS50089"/>
    </source>
</evidence>
<dbReference type="PANTHER" id="PTHR22938:SF0">
    <property type="entry name" value="E3 UBIQUITIN-PROTEIN LIGASE ZNF598"/>
    <property type="match status" value="1"/>
</dbReference>
<dbReference type="Pfam" id="PF23202">
    <property type="entry name" value="PAH_ZNF598"/>
    <property type="match status" value="1"/>
</dbReference>
<dbReference type="GO" id="GO:0043022">
    <property type="term" value="F:ribosome binding"/>
    <property type="evidence" value="ECO:0007669"/>
    <property type="project" value="TreeGrafter"/>
</dbReference>
<dbReference type="InterPro" id="IPR013083">
    <property type="entry name" value="Znf_RING/FYVE/PHD"/>
</dbReference>
<reference evidence="4 5" key="1">
    <citation type="journal article" date="2023" name="Elife">
        <title>Identification of key yeast species and microbe-microbe interactions impacting larval growth of Drosophila in the wild.</title>
        <authorList>
            <person name="Mure A."/>
            <person name="Sugiura Y."/>
            <person name="Maeda R."/>
            <person name="Honda K."/>
            <person name="Sakurai N."/>
            <person name="Takahashi Y."/>
            <person name="Watada M."/>
            <person name="Katoh T."/>
            <person name="Gotoh A."/>
            <person name="Gotoh Y."/>
            <person name="Taniguchi I."/>
            <person name="Nakamura K."/>
            <person name="Hayashi T."/>
            <person name="Katayama T."/>
            <person name="Uemura T."/>
            <person name="Hattori Y."/>
        </authorList>
    </citation>
    <scope>NUCLEOTIDE SEQUENCE [LARGE SCALE GENOMIC DNA]</scope>
    <source>
        <strain evidence="4 5">PK-24</strain>
    </source>
</reference>
<dbReference type="InterPro" id="IPR001841">
    <property type="entry name" value="Znf_RING"/>
</dbReference>
<accession>A0AAV5R147</accession>
<dbReference type="GO" id="GO:0008270">
    <property type="term" value="F:zinc ion binding"/>
    <property type="evidence" value="ECO:0007669"/>
    <property type="project" value="UniProtKB-KW"/>
</dbReference>
<dbReference type="Proteomes" id="UP001378960">
    <property type="component" value="Unassembled WGS sequence"/>
</dbReference>
<evidence type="ECO:0000256" key="2">
    <source>
        <dbReference type="SAM" id="MobiDB-lite"/>
    </source>
</evidence>
<sequence>MSGSRTKISNNKNHNNNDNKQLSPSFSSGSSDSNQSSDSSVHDDDNDHTCLICAENTKIISLSPCNHEVCHLCSFRNIALYKKNQCLVCRTETTKFIFTDNLDINKYESVKQKDLISPSKHDYGIRFTSEYAKDETLKLMEYTCPIKNCNMEGTRMNNFKELNNHVKDVHGKFYCELCVKFKKAFIPELKLYNRKQLHAHQSKGDSAGFKGHPECKFCTNKRFYSEDELYIHMRDSHERCHICQQIDPSNPQYFRNYDHLNQHFQTAHYTCNVQSCLDQKFVVFPDEIALKTHLVQEHSAIYGNNILSTNTFNNQLFTVSNSKNTKKKHTQNDQANDTEKNYELKRKRLEERAKHYLNYNADKFTEFQKVNDDYSKELISASDVNNKYQQIFKGSKDVDYTLLIYELSGLYPSKSQLRKNLELINQPQLNQRALEENFPSLPGTSISASLWDPTINHSQPKAKVSSKLKKFSNNSALFPELPGSSSIKNKSGPKITIKQNKTLKTRGISSNVPTNGYSIPGYNPISDNSGNKTKNQWGKVPTPSYSSTSLAPSLSSSSSASSSSSSSSLLSSSTANRTSIISPYSTPVARKAVDLTLFPSLPNAPPKKVIPRVKPVNNDSGVWSASSSSAAASLGSSNDAFNMNEMGVSIKAVKKGKKGTKFIYQFD</sequence>
<dbReference type="PANTHER" id="PTHR22938">
    <property type="entry name" value="ZINC FINGER PROTEIN 598"/>
    <property type="match status" value="1"/>
</dbReference>
<dbReference type="GO" id="GO:0016567">
    <property type="term" value="P:protein ubiquitination"/>
    <property type="evidence" value="ECO:0007669"/>
    <property type="project" value="TreeGrafter"/>
</dbReference>
<organism evidence="4 5">
    <name type="scientific">Pichia kluyveri</name>
    <name type="common">Yeast</name>
    <dbReference type="NCBI Taxonomy" id="36015"/>
    <lineage>
        <taxon>Eukaryota</taxon>
        <taxon>Fungi</taxon>
        <taxon>Dikarya</taxon>
        <taxon>Ascomycota</taxon>
        <taxon>Saccharomycotina</taxon>
        <taxon>Pichiomycetes</taxon>
        <taxon>Pichiales</taxon>
        <taxon>Pichiaceae</taxon>
        <taxon>Pichia</taxon>
    </lineage>
</organism>
<dbReference type="PROSITE" id="PS50089">
    <property type="entry name" value="ZF_RING_2"/>
    <property type="match status" value="1"/>
</dbReference>
<feature type="compositionally biased region" description="Polar residues" evidence="2">
    <location>
        <begin position="497"/>
        <end position="517"/>
    </location>
</feature>
<keyword evidence="5" id="KW-1185">Reference proteome</keyword>
<feature type="region of interest" description="Disordered" evidence="2">
    <location>
        <begin position="1"/>
        <end position="45"/>
    </location>
</feature>
<proteinExistence type="predicted"/>
<keyword evidence="1" id="KW-0862">Zinc</keyword>
<feature type="domain" description="RING-type" evidence="3">
    <location>
        <begin position="50"/>
        <end position="90"/>
    </location>
</feature>
<dbReference type="AlphaFoldDB" id="A0AAV5R147"/>
<evidence type="ECO:0000256" key="1">
    <source>
        <dbReference type="PROSITE-ProRule" id="PRU00175"/>
    </source>
</evidence>
<comment type="caution">
    <text evidence="4">The sequence shown here is derived from an EMBL/GenBank/DDBJ whole genome shotgun (WGS) entry which is preliminary data.</text>
</comment>
<name>A0AAV5R147_PICKL</name>
<dbReference type="SMART" id="SM00355">
    <property type="entry name" value="ZnF_C2H2"/>
    <property type="match status" value="4"/>
</dbReference>
<dbReference type="Pfam" id="PF25447">
    <property type="entry name" value="RING_ZNF598"/>
    <property type="match status" value="1"/>
</dbReference>
<evidence type="ECO:0000313" key="5">
    <source>
        <dbReference type="Proteomes" id="UP001378960"/>
    </source>
</evidence>
<dbReference type="Pfam" id="PF23230">
    <property type="entry name" value="zf-C2H2_13"/>
    <property type="match status" value="1"/>
</dbReference>
<feature type="compositionally biased region" description="Low complexity" evidence="2">
    <location>
        <begin position="541"/>
        <end position="572"/>
    </location>
</feature>
<evidence type="ECO:0000313" key="4">
    <source>
        <dbReference type="EMBL" id="GMM44374.1"/>
    </source>
</evidence>
<feature type="region of interest" description="Disordered" evidence="2">
    <location>
        <begin position="482"/>
        <end position="572"/>
    </location>
</feature>
<feature type="compositionally biased region" description="Low complexity" evidence="2">
    <location>
        <begin position="10"/>
        <end position="39"/>
    </location>
</feature>